<evidence type="ECO:0000313" key="2">
    <source>
        <dbReference type="Proteomes" id="UP000489600"/>
    </source>
</evidence>
<dbReference type="Proteomes" id="UP000489600">
    <property type="component" value="Unassembled WGS sequence"/>
</dbReference>
<organism evidence="1 2">
    <name type="scientific">Arabis nemorensis</name>
    <dbReference type="NCBI Taxonomy" id="586526"/>
    <lineage>
        <taxon>Eukaryota</taxon>
        <taxon>Viridiplantae</taxon>
        <taxon>Streptophyta</taxon>
        <taxon>Embryophyta</taxon>
        <taxon>Tracheophyta</taxon>
        <taxon>Spermatophyta</taxon>
        <taxon>Magnoliopsida</taxon>
        <taxon>eudicotyledons</taxon>
        <taxon>Gunneridae</taxon>
        <taxon>Pentapetalae</taxon>
        <taxon>rosids</taxon>
        <taxon>malvids</taxon>
        <taxon>Brassicales</taxon>
        <taxon>Brassicaceae</taxon>
        <taxon>Arabideae</taxon>
        <taxon>Arabis</taxon>
    </lineage>
</organism>
<dbReference type="AlphaFoldDB" id="A0A565B9P0"/>
<keyword evidence="2" id="KW-1185">Reference proteome</keyword>
<comment type="caution">
    <text evidence="1">The sequence shown here is derived from an EMBL/GenBank/DDBJ whole genome shotgun (WGS) entry which is preliminary data.</text>
</comment>
<protein>
    <submittedName>
        <fullName evidence="1">Uncharacterized protein</fullName>
    </submittedName>
</protein>
<evidence type="ECO:0000313" key="1">
    <source>
        <dbReference type="EMBL" id="VVA97535.1"/>
    </source>
</evidence>
<accession>A0A565B9P0</accession>
<gene>
    <name evidence="1" type="ORF">ANE_LOCUS7980</name>
</gene>
<dbReference type="EMBL" id="CABITT030000003">
    <property type="protein sequence ID" value="VVA97535.1"/>
    <property type="molecule type" value="Genomic_DNA"/>
</dbReference>
<name>A0A565B9P0_9BRAS</name>
<dbReference type="OrthoDB" id="1111675at2759"/>
<proteinExistence type="predicted"/>
<sequence length="81" mass="9276">MEKTIRGMEKDNALKTVREKSKRTIKPAPFIRTPFKNTNPAIVVPKKVNQPMVLGGHGYDPFEPANMQKVKVLDDWLQLDE</sequence>
<reference evidence="1" key="1">
    <citation type="submission" date="2019-07" db="EMBL/GenBank/DDBJ databases">
        <authorList>
            <person name="Dittberner H."/>
        </authorList>
    </citation>
    <scope>NUCLEOTIDE SEQUENCE [LARGE SCALE GENOMIC DNA]</scope>
</reference>